<feature type="transmembrane region" description="Helical" evidence="1">
    <location>
        <begin position="22"/>
        <end position="42"/>
    </location>
</feature>
<name>A9U8A6_PHYPA</name>
<sequence length="108" mass="11598">MASLAASGRHRPSVSLRNASGILAWHPAAFLAAVAAALLAGARRRRRHQAAGRDGRSCGMAAESVCIPGRMSIGACLRGFDADRHEAADWLRTLRTVCFRRIPFVICT</sequence>
<dbReference type="EMBL" id="DS546906">
    <property type="protein sequence ID" value="EDQ48097.1"/>
    <property type="molecule type" value="Genomic_DNA"/>
</dbReference>
<dbReference type="AlphaFoldDB" id="A9U8A6"/>
<gene>
    <name evidence="2" type="ORF">PHYPADRAFT_104302</name>
</gene>
<keyword evidence="1" id="KW-0472">Membrane</keyword>
<reference evidence="2" key="1">
    <citation type="journal article" date="2008" name="Science">
        <title>The Physcomitrella genome reveals evolutionary insights into the conquest of land by plants.</title>
        <authorList>
            <person name="Rensing S."/>
            <person name="Lang D."/>
            <person name="Zimmer A."/>
            <person name="Terry A."/>
            <person name="Salamov A."/>
            <person name="Shapiro H."/>
            <person name="Nishiyama T."/>
            <person name="Perroud P.-F."/>
            <person name="Lindquist E."/>
            <person name="Kamisugi Y."/>
            <person name="Tanahashi T."/>
            <person name="Sakakibara K."/>
            <person name="Fujita T."/>
            <person name="Oishi K."/>
            <person name="Shin-I T."/>
            <person name="Kuroki Y."/>
            <person name="Toyoda A."/>
            <person name="Suzuki Y."/>
            <person name="Hashimoto A."/>
            <person name="Yamaguchi K."/>
            <person name="Sugano A."/>
            <person name="Kohara Y."/>
            <person name="Fujiyama A."/>
            <person name="Anterola A."/>
            <person name="Aoki S."/>
            <person name="Ashton N."/>
            <person name="Barbazuk W.B."/>
            <person name="Barker E."/>
            <person name="Bennetzen J."/>
            <person name="Bezanilla M."/>
            <person name="Blankenship R."/>
            <person name="Cho S.H."/>
            <person name="Dutcher S."/>
            <person name="Estelle M."/>
            <person name="Fawcett J.A."/>
            <person name="Gundlach H."/>
            <person name="Hanada K."/>
            <person name="Heyl A."/>
            <person name="Hicks K.A."/>
            <person name="Hugh J."/>
            <person name="Lohr M."/>
            <person name="Mayer K."/>
            <person name="Melkozernov A."/>
            <person name="Murata T."/>
            <person name="Nelson D."/>
            <person name="Pils B."/>
            <person name="Prigge M."/>
            <person name="Reiss B."/>
            <person name="Renner T."/>
            <person name="Rombauts S."/>
            <person name="Rushton P."/>
            <person name="Sanderfoot A."/>
            <person name="Schween G."/>
            <person name="Shiu S.-H."/>
            <person name="Stueber K."/>
            <person name="Theodoulou F.L."/>
            <person name="Tu H."/>
            <person name="Van de Peer Y."/>
            <person name="Verrier P.J."/>
            <person name="Waters E."/>
            <person name="Wood A."/>
            <person name="Yang L."/>
            <person name="Cove D."/>
            <person name="Cuming A."/>
            <person name="Hasebe M."/>
            <person name="Lucas S."/>
            <person name="Mishler D.B."/>
            <person name="Reski R."/>
            <person name="Grigoriev I."/>
            <person name="Quatrano R.S."/>
            <person name="Boore J.L."/>
        </authorList>
    </citation>
    <scope>NUCLEOTIDE SEQUENCE [LARGE SCALE GENOMIC DNA]</scope>
</reference>
<protein>
    <submittedName>
        <fullName evidence="2">Predicted protein</fullName>
    </submittedName>
</protein>
<proteinExistence type="predicted"/>
<evidence type="ECO:0000313" key="2">
    <source>
        <dbReference type="EMBL" id="EDQ48097.1"/>
    </source>
</evidence>
<keyword evidence="1" id="KW-0812">Transmembrane</keyword>
<keyword evidence="1" id="KW-1133">Transmembrane helix</keyword>
<organism>
    <name type="scientific">Physcomitrium patens</name>
    <name type="common">Spreading-leaved earth moss</name>
    <name type="synonym">Physcomitrella patens</name>
    <dbReference type="NCBI Taxonomy" id="3218"/>
    <lineage>
        <taxon>Eukaryota</taxon>
        <taxon>Viridiplantae</taxon>
        <taxon>Streptophyta</taxon>
        <taxon>Embryophyta</taxon>
        <taxon>Bryophyta</taxon>
        <taxon>Bryophytina</taxon>
        <taxon>Bryopsida</taxon>
        <taxon>Funariidae</taxon>
        <taxon>Funariales</taxon>
        <taxon>Funariaceae</taxon>
        <taxon>Physcomitrium</taxon>
    </lineage>
</organism>
<accession>A9U8A6</accession>
<evidence type="ECO:0000256" key="1">
    <source>
        <dbReference type="SAM" id="Phobius"/>
    </source>
</evidence>